<keyword evidence="4" id="KW-0732">Signal</keyword>
<feature type="domain" description="Glucagon / GIP / secretin / VIP family" evidence="5">
    <location>
        <begin position="45"/>
        <end position="71"/>
    </location>
</feature>
<comment type="similarity">
    <text evidence="2">Belongs to the glucagon family.</text>
</comment>
<keyword evidence="3" id="KW-0964">Secreted</keyword>
<evidence type="ECO:0000256" key="3">
    <source>
        <dbReference type="ARBA" id="ARBA00022525"/>
    </source>
</evidence>
<name>A0A0H4A7I9_9SALA</name>
<dbReference type="Gene3D" id="6.10.250.590">
    <property type="match status" value="1"/>
</dbReference>
<dbReference type="InterPro" id="IPR000532">
    <property type="entry name" value="Glucagon_GIP_secretin_VIP"/>
</dbReference>
<feature type="chain" id="PRO_5005205378" evidence="4">
    <location>
        <begin position="23"/>
        <end position="110"/>
    </location>
</feature>
<dbReference type="GO" id="GO:0005576">
    <property type="term" value="C:extracellular region"/>
    <property type="evidence" value="ECO:0007669"/>
    <property type="project" value="UniProtKB-SubCell"/>
</dbReference>
<accession>A0A0H4A7I9</accession>
<sequence>MQQKSGVLFLGFFTLLFLWAQASPVPGADAGSSSVSRPKAEFKRHADGTFTSDVASYLERQTVKAFIKFLQEESENKKEILQRVTDWMERSLKRGELAPIEFVNILDNTQ</sequence>
<dbReference type="PANTHER" id="PTHR11418:SF0">
    <property type="entry name" value="PRO-GLUCAGON"/>
    <property type="match status" value="1"/>
</dbReference>
<evidence type="ECO:0000256" key="4">
    <source>
        <dbReference type="SAM" id="SignalP"/>
    </source>
</evidence>
<comment type="subcellular location">
    <subcellularLocation>
        <location evidence="1">Secreted</location>
    </subcellularLocation>
</comment>
<evidence type="ECO:0000313" key="6">
    <source>
        <dbReference type="EMBL" id="AKN46141.1"/>
    </source>
</evidence>
<organism evidence="6">
    <name type="scientific">Desmognathus ocoee</name>
    <name type="common">Ocoee salamander</name>
    <dbReference type="NCBI Taxonomy" id="179530"/>
    <lineage>
        <taxon>Eukaryota</taxon>
        <taxon>Metazoa</taxon>
        <taxon>Chordata</taxon>
        <taxon>Craniata</taxon>
        <taxon>Vertebrata</taxon>
        <taxon>Euteleostomi</taxon>
        <taxon>Amphibia</taxon>
        <taxon>Batrachia</taxon>
        <taxon>Caudata</taxon>
        <taxon>Salamandroidea</taxon>
        <taxon>Plethodontidae</taxon>
        <taxon>Plethodontinae</taxon>
        <taxon>Desmognathus</taxon>
    </lineage>
</organism>
<proteinExistence type="evidence at transcript level"/>
<evidence type="ECO:0000259" key="5">
    <source>
        <dbReference type="SMART" id="SM00070"/>
    </source>
</evidence>
<feature type="signal peptide" evidence="4">
    <location>
        <begin position="1"/>
        <end position="22"/>
    </location>
</feature>
<dbReference type="InterPro" id="IPR015550">
    <property type="entry name" value="Glucagon"/>
</dbReference>
<dbReference type="PANTHER" id="PTHR11418">
    <property type="entry name" value="GLUCAGON"/>
    <property type="match status" value="1"/>
</dbReference>
<dbReference type="AlphaFoldDB" id="A0A0H4A7I9"/>
<dbReference type="SMART" id="SM00070">
    <property type="entry name" value="GLUCA"/>
    <property type="match status" value="1"/>
</dbReference>
<dbReference type="GO" id="GO:0005179">
    <property type="term" value="F:hormone activity"/>
    <property type="evidence" value="ECO:0007669"/>
    <property type="project" value="InterPro"/>
</dbReference>
<evidence type="ECO:0000256" key="2">
    <source>
        <dbReference type="ARBA" id="ARBA00008369"/>
    </source>
</evidence>
<protein>
    <submittedName>
        <fullName evidence="6">Mengal gland glucagon-like peptide isoform 3 mgGLP3</fullName>
    </submittedName>
</protein>
<evidence type="ECO:0000256" key="1">
    <source>
        <dbReference type="ARBA" id="ARBA00004613"/>
    </source>
</evidence>
<reference evidence="6" key="1">
    <citation type="submission" date="2015-01" db="EMBL/GenBank/DDBJ databases">
        <title>Co-option and evolution of non-olfactory courtship pheromones in a terrestrial salamander.</title>
        <authorList>
            <person name="Doty K.A."/>
            <person name="Wilburn D.B."/>
            <person name="Bowen K.E."/>
            <person name="Feldhoff P.W."/>
            <person name="Feldhoff R.C."/>
        </authorList>
    </citation>
    <scope>NUCLEOTIDE SEQUENCE</scope>
</reference>
<dbReference type="EMBL" id="KP410987">
    <property type="protein sequence ID" value="AKN46141.1"/>
    <property type="molecule type" value="mRNA"/>
</dbReference>